<organism evidence="10 11">
    <name type="scientific">Hoeflea phototrophica (strain DSM 17068 / NCIMB 14078 / DFL-43)</name>
    <dbReference type="NCBI Taxonomy" id="411684"/>
    <lineage>
        <taxon>Bacteria</taxon>
        <taxon>Pseudomonadati</taxon>
        <taxon>Pseudomonadota</taxon>
        <taxon>Alphaproteobacteria</taxon>
        <taxon>Hyphomicrobiales</taxon>
        <taxon>Rhizobiaceae</taxon>
        <taxon>Hoeflea</taxon>
    </lineage>
</organism>
<name>A9DGA7_HOEPD</name>
<dbReference type="HOGENOM" id="CLU_050656_2_0_5"/>
<feature type="transmembrane region" description="Helical" evidence="9">
    <location>
        <begin position="54"/>
        <end position="71"/>
    </location>
</feature>
<dbReference type="PANTHER" id="PTHR30574">
    <property type="entry name" value="INNER MEMBRANE PROTEIN YEDE"/>
    <property type="match status" value="1"/>
</dbReference>
<sequence length="369" mass="38148">MDLAQLADRFGDNWTLLIGGAVIGALFGAFAQQSRFCLRAAAIEFSRGQIGSKLAIWLIVFSTAITGTMILSNQGLFLAREARQLASPQSLSGAAIGGLLFGAGMVLARGCSSRLLVLSATGNLRALLSGLVFAVVAQASLHGFLSPLRETLAAPLTTITIGSNDLLTLSGVSGTAAGVIVALGFVASIGLAVWRRIGLWTALAALGVGACIPLAWWFTNAMASVAFEPVQLEALSFTGPSADTLMLFLSQPGSMIDFDVGLVPGVFLGAFIAAWLSGQLQLQGFEDGASMRRYLTGAALMGFGGMLAGGCAVGAGVTGASIFALTAWVTLFAIWIAAAATDWVVDRKWPERRSLKSGLSAEIQLDASP</sequence>
<evidence type="ECO:0000256" key="2">
    <source>
        <dbReference type="ARBA" id="ARBA00022448"/>
    </source>
</evidence>
<accession>A9DGA7</accession>
<evidence type="ECO:0000256" key="5">
    <source>
        <dbReference type="ARBA" id="ARBA00022692"/>
    </source>
</evidence>
<feature type="transmembrane region" description="Helical" evidence="9">
    <location>
        <begin position="91"/>
        <end position="112"/>
    </location>
</feature>
<proteinExistence type="inferred from homology"/>
<evidence type="ECO:0000313" key="10">
    <source>
        <dbReference type="EMBL" id="EDQ31593.1"/>
    </source>
</evidence>
<evidence type="ECO:0000256" key="6">
    <source>
        <dbReference type="ARBA" id="ARBA00022989"/>
    </source>
</evidence>
<dbReference type="AlphaFoldDB" id="A9DGA7"/>
<keyword evidence="11" id="KW-1185">Reference proteome</keyword>
<evidence type="ECO:0000256" key="7">
    <source>
        <dbReference type="ARBA" id="ARBA00023136"/>
    </source>
</evidence>
<feature type="transmembrane region" description="Helical" evidence="9">
    <location>
        <begin position="166"/>
        <end position="192"/>
    </location>
</feature>
<evidence type="ECO:0000256" key="3">
    <source>
        <dbReference type="ARBA" id="ARBA00022475"/>
    </source>
</evidence>
<dbReference type="GO" id="GO:0005886">
    <property type="term" value="C:plasma membrane"/>
    <property type="evidence" value="ECO:0007669"/>
    <property type="project" value="UniProtKB-SubCell"/>
</dbReference>
<feature type="transmembrane region" description="Helical" evidence="9">
    <location>
        <begin position="199"/>
        <end position="218"/>
    </location>
</feature>
<reference evidence="10 11" key="2">
    <citation type="submission" date="2012-06" db="EMBL/GenBank/DDBJ databases">
        <authorList>
            <person name="Fiebig A."/>
        </authorList>
    </citation>
    <scope>NUCLEOTIDE SEQUENCE [LARGE SCALE GENOMIC DNA]</scope>
    <source>
        <strain evidence="10 11">DFL-43</strain>
    </source>
</reference>
<dbReference type="Pfam" id="PF04143">
    <property type="entry name" value="Sulf_transp"/>
    <property type="match status" value="1"/>
</dbReference>
<feature type="transmembrane region" description="Helical" evidence="9">
    <location>
        <begin position="14"/>
        <end position="33"/>
    </location>
</feature>
<comment type="subcellular location">
    <subcellularLocation>
        <location evidence="1">Cell inner membrane</location>
        <topology evidence="1">Multi-pass membrane protein</topology>
    </subcellularLocation>
</comment>
<comment type="similarity">
    <text evidence="8">Belongs to the TsuA/YedE (TC 9.B.102) family.</text>
</comment>
<evidence type="ECO:0000313" key="11">
    <source>
        <dbReference type="Proteomes" id="UP000004291"/>
    </source>
</evidence>
<feature type="transmembrane region" description="Helical" evidence="9">
    <location>
        <begin position="262"/>
        <end position="282"/>
    </location>
</feature>
<dbReference type="PANTHER" id="PTHR30574:SF1">
    <property type="entry name" value="SULPHUR TRANSPORT DOMAIN-CONTAINING PROTEIN"/>
    <property type="match status" value="1"/>
</dbReference>
<comment type="caution">
    <text evidence="10">The sequence shown here is derived from an EMBL/GenBank/DDBJ whole genome shotgun (WGS) entry which is preliminary data.</text>
</comment>
<evidence type="ECO:0000256" key="1">
    <source>
        <dbReference type="ARBA" id="ARBA00004429"/>
    </source>
</evidence>
<reference evidence="10 11" key="1">
    <citation type="submission" date="2007-10" db="EMBL/GenBank/DDBJ databases">
        <authorList>
            <person name="Wagner-Dobler I."/>
            <person name="Ferriera S."/>
            <person name="Johnson J."/>
            <person name="Kravitz S."/>
            <person name="Beeson K."/>
            <person name="Sutton G."/>
            <person name="Rogers Y.-H."/>
            <person name="Friedman R."/>
            <person name="Frazier M."/>
            <person name="Venter J.C."/>
        </authorList>
    </citation>
    <scope>NUCLEOTIDE SEQUENCE [LARGE SCALE GENOMIC DNA]</scope>
    <source>
        <strain evidence="10 11">DFL-43</strain>
    </source>
</reference>
<feature type="transmembrane region" description="Helical" evidence="9">
    <location>
        <begin position="294"/>
        <end position="316"/>
    </location>
</feature>
<keyword evidence="5 9" id="KW-0812">Transmembrane</keyword>
<dbReference type="OrthoDB" id="5342349at2"/>
<dbReference type="STRING" id="411684.HPDFL43_11176"/>
<dbReference type="EMBL" id="ABIA03000004">
    <property type="protein sequence ID" value="EDQ31593.1"/>
    <property type="molecule type" value="Genomic_DNA"/>
</dbReference>
<gene>
    <name evidence="10" type="ORF">HPDFL43_11176</name>
</gene>
<protein>
    <submittedName>
        <fullName evidence="10">YeeE/YedE family (DUF395)</fullName>
    </submittedName>
</protein>
<keyword evidence="2" id="KW-0813">Transport</keyword>
<keyword evidence="6 9" id="KW-1133">Transmembrane helix</keyword>
<dbReference type="RefSeq" id="WP_007198008.1">
    <property type="nucleotide sequence ID" value="NZ_CM002917.1"/>
</dbReference>
<dbReference type="Proteomes" id="UP000004291">
    <property type="component" value="Chromosome"/>
</dbReference>
<evidence type="ECO:0000256" key="8">
    <source>
        <dbReference type="ARBA" id="ARBA00035655"/>
    </source>
</evidence>
<dbReference type="eggNOG" id="COG2391">
    <property type="taxonomic scope" value="Bacteria"/>
</dbReference>
<keyword evidence="7 9" id="KW-0472">Membrane</keyword>
<keyword evidence="4" id="KW-0997">Cell inner membrane</keyword>
<feature type="transmembrane region" description="Helical" evidence="9">
    <location>
        <begin position="124"/>
        <end position="146"/>
    </location>
</feature>
<feature type="transmembrane region" description="Helical" evidence="9">
    <location>
        <begin position="322"/>
        <end position="345"/>
    </location>
</feature>
<dbReference type="InterPro" id="IPR007272">
    <property type="entry name" value="Sulf_transp_TsuA/YedE"/>
</dbReference>
<keyword evidence="3" id="KW-1003">Cell membrane</keyword>
<evidence type="ECO:0000256" key="9">
    <source>
        <dbReference type="SAM" id="Phobius"/>
    </source>
</evidence>
<evidence type="ECO:0000256" key="4">
    <source>
        <dbReference type="ARBA" id="ARBA00022519"/>
    </source>
</evidence>